<gene>
    <name evidence="1" type="ORF">CLOSTMETH_03519</name>
</gene>
<comment type="caution">
    <text evidence="1">The sequence shown here is derived from an EMBL/GenBank/DDBJ whole genome shotgun (WGS) entry which is preliminary data.</text>
</comment>
<dbReference type="Proteomes" id="UP000003340">
    <property type="component" value="Unassembled WGS sequence"/>
</dbReference>
<reference evidence="1 2" key="2">
    <citation type="submission" date="2009-02" db="EMBL/GenBank/DDBJ databases">
        <title>Draft genome sequence of Clostridium methylpentosum (DSM 5476).</title>
        <authorList>
            <person name="Sudarsanam P."/>
            <person name="Ley R."/>
            <person name="Guruge J."/>
            <person name="Turnbaugh P.J."/>
            <person name="Mahowald M."/>
            <person name="Liep D."/>
            <person name="Gordon J."/>
        </authorList>
    </citation>
    <scope>NUCLEOTIDE SEQUENCE [LARGE SCALE GENOMIC DNA]</scope>
    <source>
        <strain evidence="1 2">DSM 5476</strain>
    </source>
</reference>
<name>C0EI24_9FIRM</name>
<dbReference type="AlphaFoldDB" id="C0EI24"/>
<evidence type="ECO:0000313" key="2">
    <source>
        <dbReference type="Proteomes" id="UP000003340"/>
    </source>
</evidence>
<evidence type="ECO:0000313" key="1">
    <source>
        <dbReference type="EMBL" id="EEG28832.1"/>
    </source>
</evidence>
<dbReference type="EMBL" id="ACEC01000124">
    <property type="protein sequence ID" value="EEG28832.1"/>
    <property type="molecule type" value="Genomic_DNA"/>
</dbReference>
<reference evidence="1 2" key="1">
    <citation type="submission" date="2009-01" db="EMBL/GenBank/DDBJ databases">
        <authorList>
            <person name="Fulton L."/>
            <person name="Clifton S."/>
            <person name="Fulton B."/>
            <person name="Xu J."/>
            <person name="Minx P."/>
            <person name="Pepin K.H."/>
            <person name="Johnson M."/>
            <person name="Bhonagiri V."/>
            <person name="Nash W.E."/>
            <person name="Mardis E.R."/>
            <person name="Wilson R.K."/>
        </authorList>
    </citation>
    <scope>NUCLEOTIDE SEQUENCE [LARGE SCALE GENOMIC DNA]</scope>
    <source>
        <strain evidence="1 2">DSM 5476</strain>
    </source>
</reference>
<organism evidence="1 2">
    <name type="scientific">[Clostridium] methylpentosum DSM 5476</name>
    <dbReference type="NCBI Taxonomy" id="537013"/>
    <lineage>
        <taxon>Bacteria</taxon>
        <taxon>Bacillati</taxon>
        <taxon>Bacillota</taxon>
        <taxon>Clostridia</taxon>
        <taxon>Eubacteriales</taxon>
        <taxon>Oscillospiraceae</taxon>
        <taxon>Oscillospiraceae incertae sedis</taxon>
    </lineage>
</organism>
<dbReference type="HOGENOM" id="CLU_3231843_0_0_9"/>
<keyword evidence="2" id="KW-1185">Reference proteome</keyword>
<sequence length="43" mass="4765">MKAAEKGDHLCNEFEAAKAVIKFDLKQLGGYPSARAGRFSFVY</sequence>
<dbReference type="STRING" id="537013.CLOSTMETH_03519"/>
<protein>
    <submittedName>
        <fullName evidence="1">Uncharacterized protein</fullName>
    </submittedName>
</protein>
<accession>C0EI24</accession>
<proteinExistence type="predicted"/>